<organism evidence="1 2">
    <name type="scientific">Streptomyces paludis</name>
    <dbReference type="NCBI Taxonomy" id="2282738"/>
    <lineage>
        <taxon>Bacteria</taxon>
        <taxon>Bacillati</taxon>
        <taxon>Actinomycetota</taxon>
        <taxon>Actinomycetes</taxon>
        <taxon>Kitasatosporales</taxon>
        <taxon>Streptomycetaceae</taxon>
        <taxon>Streptomyces</taxon>
    </lineage>
</organism>
<dbReference type="SUPFAM" id="SSF55821">
    <property type="entry name" value="YrdC/RibB"/>
    <property type="match status" value="1"/>
</dbReference>
<evidence type="ECO:0000313" key="2">
    <source>
        <dbReference type="Proteomes" id="UP000253868"/>
    </source>
</evidence>
<dbReference type="EMBL" id="CP031194">
    <property type="protein sequence ID" value="AXG76778.1"/>
    <property type="molecule type" value="Genomic_DNA"/>
</dbReference>
<evidence type="ECO:0008006" key="3">
    <source>
        <dbReference type="Google" id="ProtNLM"/>
    </source>
</evidence>
<sequence length="221" mass="23303">MPPTAPLDTGPAADALAAGRAAVLPNPSPLTYVVTATGPQAVNHAKARPSNQEVALWTHDDTTWTELTAALDLTPAALGTASYLLRVELVTLLVPVRPGTPPPAWALPALRDGHLLLFGARWQSLAPLLARFPRLYVSSANRTGQAPAPTAARAAAMFGPGVPVADGDHLRDTSTDTDTNATTTLRITPDGTLTHIRHGAQDLAHGPDPAVYLERLRTQHR</sequence>
<dbReference type="AlphaFoldDB" id="A0A345HJA4"/>
<name>A0A345HJA4_9ACTN</name>
<dbReference type="Proteomes" id="UP000253868">
    <property type="component" value="Chromosome"/>
</dbReference>
<dbReference type="RefSeq" id="WP_114658157.1">
    <property type="nucleotide sequence ID" value="NZ_CP031194.1"/>
</dbReference>
<accession>A0A345HJA4</accession>
<reference evidence="2" key="1">
    <citation type="submission" date="2018-07" db="EMBL/GenBank/DDBJ databases">
        <authorList>
            <person name="Zhao J."/>
        </authorList>
    </citation>
    <scope>NUCLEOTIDE SEQUENCE [LARGE SCALE GENOMIC DNA]</scope>
    <source>
        <strain evidence="2">GSSD-12</strain>
    </source>
</reference>
<dbReference type="KEGG" id="spad:DVK44_02785"/>
<proteinExistence type="predicted"/>
<gene>
    <name evidence="1" type="ORF">DVK44_02785</name>
</gene>
<dbReference type="OrthoDB" id="508917at2"/>
<dbReference type="Gene3D" id="3.90.870.10">
    <property type="entry name" value="DHBP synthase"/>
    <property type="match status" value="1"/>
</dbReference>
<keyword evidence="2" id="KW-1185">Reference proteome</keyword>
<protein>
    <recommendedName>
        <fullName evidence="3">YrdC-like domain-containing protein</fullName>
    </recommendedName>
</protein>
<evidence type="ECO:0000313" key="1">
    <source>
        <dbReference type="EMBL" id="AXG76778.1"/>
    </source>
</evidence>
<dbReference type="InterPro" id="IPR017945">
    <property type="entry name" value="DHBP_synth_RibB-like_a/b_dom"/>
</dbReference>